<gene>
    <name evidence="1" type="ORF">EG349_12915</name>
    <name evidence="2" type="ORF">EG353_11375</name>
</gene>
<proteinExistence type="predicted"/>
<evidence type="ECO:0000313" key="4">
    <source>
        <dbReference type="Proteomes" id="UP000281741"/>
    </source>
</evidence>
<evidence type="ECO:0000313" key="2">
    <source>
        <dbReference type="EMBL" id="AZA96125.1"/>
    </source>
</evidence>
<keyword evidence="4" id="KW-1185">Reference proteome</keyword>
<accession>A0AAD0YAV2</accession>
<dbReference type="EMBL" id="CP033915">
    <property type="protein sequence ID" value="AZA87626.1"/>
    <property type="molecule type" value="Genomic_DNA"/>
</dbReference>
<sequence>MQTTLKQILIIMKTSLQPTEYLLIKAMTDSEWDDCGFAIIRISEEWKITQKKRLEAVKAVENDHDLKWLNYNDTDVEFFRFSDEKYPEVEQLLTERNRIFIELDTDDLKKLLQPENNLNCYQMQVFKNGNAIYNAFGKHTGDEFYTEEFSLWELTR</sequence>
<dbReference type="Proteomes" id="UP000281741">
    <property type="component" value="Chromosome"/>
</dbReference>
<organism evidence="1 3">
    <name type="scientific">Chryseobacterium shandongense</name>
    <dbReference type="NCBI Taxonomy" id="1493872"/>
    <lineage>
        <taxon>Bacteria</taxon>
        <taxon>Pseudomonadati</taxon>
        <taxon>Bacteroidota</taxon>
        <taxon>Flavobacteriia</taxon>
        <taxon>Flavobacteriales</taxon>
        <taxon>Weeksellaceae</taxon>
        <taxon>Chryseobacterium group</taxon>
        <taxon>Chryseobacterium</taxon>
    </lineage>
</organism>
<dbReference type="EMBL" id="CP033912">
    <property type="protein sequence ID" value="AZA96125.1"/>
    <property type="molecule type" value="Genomic_DNA"/>
</dbReference>
<dbReference type="Proteomes" id="UP000274073">
    <property type="component" value="Chromosome"/>
</dbReference>
<protein>
    <submittedName>
        <fullName evidence="1">Uncharacterized protein</fullName>
    </submittedName>
</protein>
<evidence type="ECO:0000313" key="3">
    <source>
        <dbReference type="Proteomes" id="UP000274073"/>
    </source>
</evidence>
<name>A0AAD0YAV2_9FLAO</name>
<evidence type="ECO:0000313" key="1">
    <source>
        <dbReference type="EMBL" id="AZA87626.1"/>
    </source>
</evidence>
<dbReference type="AlphaFoldDB" id="A0AAD0YAV2"/>
<reference evidence="3 4" key="1">
    <citation type="submission" date="2018-11" db="EMBL/GenBank/DDBJ databases">
        <title>Proposal to divide the Flavobacteriaceae and reorganize its genera based on Amino Acid Identity values calculated from whole genome sequences.</title>
        <authorList>
            <person name="Nicholson A.C."/>
            <person name="Gulvik C.A."/>
            <person name="Whitney A.M."/>
            <person name="Humrighouse B.W."/>
            <person name="Bell M."/>
            <person name="Holmes B."/>
            <person name="Steigerwalt A.G."/>
            <person name="Villarma A."/>
            <person name="Sheth M."/>
            <person name="Batra D."/>
            <person name="Pryor J."/>
            <person name="Bernardet J.-F."/>
            <person name="Hugo C."/>
            <person name="Kampfer P."/>
            <person name="Newman J."/>
            <person name="McQuiston J.R."/>
        </authorList>
    </citation>
    <scope>NUCLEOTIDE SEQUENCE [LARGE SCALE GENOMIC DNA]</scope>
    <source>
        <strain evidence="1 3">G0207</strain>
        <strain evidence="2 4">H5143</strain>
    </source>
</reference>